<reference evidence="2" key="1">
    <citation type="submission" date="2021-01" db="EMBL/GenBank/DDBJ databases">
        <authorList>
            <person name="Corre E."/>
            <person name="Pelletier E."/>
            <person name="Niang G."/>
            <person name="Scheremetjew M."/>
            <person name="Finn R."/>
            <person name="Kale V."/>
            <person name="Holt S."/>
            <person name="Cochrane G."/>
            <person name="Meng A."/>
            <person name="Brown T."/>
            <person name="Cohen L."/>
        </authorList>
    </citation>
    <scope>NUCLEOTIDE SEQUENCE</scope>
    <source>
        <strain evidence="2">CCCM811</strain>
    </source>
</reference>
<dbReference type="AlphaFoldDB" id="A0A7S3YX52"/>
<keyword evidence="1" id="KW-0732">Signal</keyword>
<feature type="chain" id="PRO_5031377290" evidence="1">
    <location>
        <begin position="16"/>
        <end position="259"/>
    </location>
</feature>
<evidence type="ECO:0000256" key="1">
    <source>
        <dbReference type="SAM" id="SignalP"/>
    </source>
</evidence>
<dbReference type="EMBL" id="HBIV01022736">
    <property type="protein sequence ID" value="CAE0664754.1"/>
    <property type="molecule type" value="Transcribed_RNA"/>
</dbReference>
<proteinExistence type="predicted"/>
<name>A0A7S3YX52_9EUKA</name>
<gene>
    <name evidence="2" type="ORF">LGLO00237_LOCUS16359</name>
</gene>
<accession>A0A7S3YX52</accession>
<sequence>MLLISLFALATPVSGAWKEGHNALLPNATSGAGSKPLHIIALLDKDKGRLRWDSMMTQAKTHNLIVHPLPWLNANDFKHKSLLTQQSLKISLQKGLELNVPDEEVLIIAQDDTVFHDNLRAELEESLASLPQDWQVFHMCPRDLTGGSNQFPHTEPVRFKLTRTEEYEATQPEASKRHPRYYDVRLMQFMIREREHAFLGGPVAFATKKKFIPQLLEKLENYLGQTKNDDACLVLMANESHFVSREPQLCISGNFGHSW</sequence>
<feature type="signal peptide" evidence="1">
    <location>
        <begin position="1"/>
        <end position="15"/>
    </location>
</feature>
<protein>
    <submittedName>
        <fullName evidence="2">Uncharacterized protein</fullName>
    </submittedName>
</protein>
<organism evidence="2">
    <name type="scientific">Lotharella globosa</name>
    <dbReference type="NCBI Taxonomy" id="91324"/>
    <lineage>
        <taxon>Eukaryota</taxon>
        <taxon>Sar</taxon>
        <taxon>Rhizaria</taxon>
        <taxon>Cercozoa</taxon>
        <taxon>Chlorarachniophyceae</taxon>
        <taxon>Lotharella</taxon>
    </lineage>
</organism>
<evidence type="ECO:0000313" key="2">
    <source>
        <dbReference type="EMBL" id="CAE0664754.1"/>
    </source>
</evidence>